<feature type="transmembrane region" description="Helical" evidence="10">
    <location>
        <begin position="52"/>
        <end position="72"/>
    </location>
</feature>
<organism evidence="12 13">
    <name type="scientific">Oedothorax gibbosus</name>
    <dbReference type="NCBI Taxonomy" id="931172"/>
    <lineage>
        <taxon>Eukaryota</taxon>
        <taxon>Metazoa</taxon>
        <taxon>Ecdysozoa</taxon>
        <taxon>Arthropoda</taxon>
        <taxon>Chelicerata</taxon>
        <taxon>Arachnida</taxon>
        <taxon>Araneae</taxon>
        <taxon>Araneomorphae</taxon>
        <taxon>Entelegynae</taxon>
        <taxon>Araneoidea</taxon>
        <taxon>Linyphiidae</taxon>
        <taxon>Erigoninae</taxon>
        <taxon>Oedothorax</taxon>
    </lineage>
</organism>
<evidence type="ECO:0000256" key="1">
    <source>
        <dbReference type="ARBA" id="ARBA00004166"/>
    </source>
</evidence>
<comment type="similarity">
    <text evidence="10">Belongs to the DHHC palmitoyltransferase family.</text>
</comment>
<evidence type="ECO:0000256" key="4">
    <source>
        <dbReference type="ARBA" id="ARBA00022989"/>
    </source>
</evidence>
<evidence type="ECO:0000256" key="10">
    <source>
        <dbReference type="RuleBase" id="RU079119"/>
    </source>
</evidence>
<dbReference type="GO" id="GO:0019706">
    <property type="term" value="F:protein-cysteine S-palmitoyltransferase activity"/>
    <property type="evidence" value="ECO:0007669"/>
    <property type="project" value="UniProtKB-EC"/>
</dbReference>
<keyword evidence="2 10" id="KW-0808">Transferase</keyword>
<keyword evidence="3 10" id="KW-0812">Transmembrane</keyword>
<keyword evidence="4 10" id="KW-1133">Transmembrane helix</keyword>
<evidence type="ECO:0000256" key="3">
    <source>
        <dbReference type="ARBA" id="ARBA00022692"/>
    </source>
</evidence>
<keyword evidence="6 10" id="KW-0472">Membrane</keyword>
<proteinExistence type="inferred from homology"/>
<dbReference type="GO" id="GO:0006612">
    <property type="term" value="P:protein targeting to membrane"/>
    <property type="evidence" value="ECO:0007669"/>
    <property type="project" value="TreeGrafter"/>
</dbReference>
<comment type="caution">
    <text evidence="12">The sequence shown here is derived from an EMBL/GenBank/DDBJ whole genome shotgun (WGS) entry which is preliminary data.</text>
</comment>
<comment type="subcellular location">
    <subcellularLocation>
        <location evidence="1">Golgi apparatus</location>
        <location evidence="1">trans-Golgi network membrane</location>
        <topology evidence="1">Multi-pass membrane protein</topology>
    </subcellularLocation>
</comment>
<evidence type="ECO:0000313" key="12">
    <source>
        <dbReference type="EMBL" id="KAG8188434.1"/>
    </source>
</evidence>
<dbReference type="EMBL" id="JAFNEN010000238">
    <property type="protein sequence ID" value="KAG8188434.1"/>
    <property type="molecule type" value="Genomic_DNA"/>
</dbReference>
<keyword evidence="9 10" id="KW-0012">Acyltransferase</keyword>
<dbReference type="PROSITE" id="PS50216">
    <property type="entry name" value="DHHC"/>
    <property type="match status" value="1"/>
</dbReference>
<evidence type="ECO:0000259" key="11">
    <source>
        <dbReference type="Pfam" id="PF01529"/>
    </source>
</evidence>
<comment type="domain">
    <text evidence="10">The DHHC domain is required for palmitoyltransferase activity.</text>
</comment>
<evidence type="ECO:0000256" key="5">
    <source>
        <dbReference type="ARBA" id="ARBA00023034"/>
    </source>
</evidence>
<dbReference type="InterPro" id="IPR039859">
    <property type="entry name" value="PFA4/ZDH16/20/ERF2-like"/>
</dbReference>
<evidence type="ECO:0000313" key="13">
    <source>
        <dbReference type="Proteomes" id="UP000827092"/>
    </source>
</evidence>
<protein>
    <recommendedName>
        <fullName evidence="10">Palmitoyltransferase</fullName>
        <ecNumber evidence="10">2.3.1.225</ecNumber>
    </recommendedName>
</protein>
<dbReference type="Pfam" id="PF01529">
    <property type="entry name" value="DHHC"/>
    <property type="match status" value="1"/>
</dbReference>
<dbReference type="GO" id="GO:0005783">
    <property type="term" value="C:endoplasmic reticulum"/>
    <property type="evidence" value="ECO:0007669"/>
    <property type="project" value="TreeGrafter"/>
</dbReference>
<evidence type="ECO:0000256" key="7">
    <source>
        <dbReference type="ARBA" id="ARBA00023139"/>
    </source>
</evidence>
<name>A0AAV6UWE9_9ARAC</name>
<dbReference type="InterPro" id="IPR001594">
    <property type="entry name" value="Palmitoyltrfase_DHHC"/>
</dbReference>
<dbReference type="GO" id="GO:0005794">
    <property type="term" value="C:Golgi apparatus"/>
    <property type="evidence" value="ECO:0007669"/>
    <property type="project" value="UniProtKB-SubCell"/>
</dbReference>
<feature type="domain" description="Palmitoyltransferase DHHC" evidence="11">
    <location>
        <begin position="126"/>
        <end position="257"/>
    </location>
</feature>
<dbReference type="EC" id="2.3.1.225" evidence="10"/>
<gene>
    <name evidence="12" type="ORF">JTE90_008001</name>
</gene>
<dbReference type="Proteomes" id="UP000827092">
    <property type="component" value="Unassembled WGS sequence"/>
</dbReference>
<keyword evidence="13" id="KW-1185">Reference proteome</keyword>
<keyword evidence="7" id="KW-0564">Palmitate</keyword>
<keyword evidence="8" id="KW-0449">Lipoprotein</keyword>
<dbReference type="PANTHER" id="PTHR22883:SF475">
    <property type="entry name" value="PALMITOYLTRANSFERASE ZDHHC23"/>
    <property type="match status" value="1"/>
</dbReference>
<dbReference type="AlphaFoldDB" id="A0AAV6UWE9"/>
<evidence type="ECO:0000256" key="8">
    <source>
        <dbReference type="ARBA" id="ARBA00023288"/>
    </source>
</evidence>
<dbReference type="PANTHER" id="PTHR22883">
    <property type="entry name" value="ZINC FINGER DHHC DOMAIN CONTAINING PROTEIN"/>
    <property type="match status" value="1"/>
</dbReference>
<evidence type="ECO:0000256" key="6">
    <source>
        <dbReference type="ARBA" id="ARBA00023136"/>
    </source>
</evidence>
<comment type="catalytic activity">
    <reaction evidence="10">
        <text>L-cysteinyl-[protein] + hexadecanoyl-CoA = S-hexadecanoyl-L-cysteinyl-[protein] + CoA</text>
        <dbReference type="Rhea" id="RHEA:36683"/>
        <dbReference type="Rhea" id="RHEA-COMP:10131"/>
        <dbReference type="Rhea" id="RHEA-COMP:11032"/>
        <dbReference type="ChEBI" id="CHEBI:29950"/>
        <dbReference type="ChEBI" id="CHEBI:57287"/>
        <dbReference type="ChEBI" id="CHEBI:57379"/>
        <dbReference type="ChEBI" id="CHEBI:74151"/>
        <dbReference type="EC" id="2.3.1.225"/>
    </reaction>
</comment>
<sequence>MDFEAISAFCFMPLLMVIAAQGWAWMACVFICFPIFFALYQYKLPSKMRTRFFVSWSIVSFFFLLAVFELEVVPYLEILFIENFILMVFVAVMCLCIYFAKHRVQESYILAHSTEKASNKADQSTRTRCELCSVMQPPRTYHCDICGYCVYQQDHHNVWLDICIGAPNKKYFLGAIIMLLCACFFSSNLTLTTICHPTLMGNLLLMPDDCSDVFGDIHIAICFVSAIYTLIIATLAIYLLCQQIWLITHNTTYHEWKQGLLGLHSNGILGNWVDFCRGFPKRN</sequence>
<evidence type="ECO:0000256" key="2">
    <source>
        <dbReference type="ARBA" id="ARBA00022679"/>
    </source>
</evidence>
<feature type="transmembrane region" description="Helical" evidence="10">
    <location>
        <begin position="22"/>
        <end position="40"/>
    </location>
</feature>
<keyword evidence="5" id="KW-0333">Golgi apparatus</keyword>
<accession>A0AAV6UWE9</accession>
<feature type="transmembrane region" description="Helical" evidence="10">
    <location>
        <begin position="214"/>
        <end position="240"/>
    </location>
</feature>
<feature type="transmembrane region" description="Helical" evidence="10">
    <location>
        <begin position="171"/>
        <end position="194"/>
    </location>
</feature>
<reference evidence="12 13" key="1">
    <citation type="journal article" date="2022" name="Nat. Ecol. Evol.">
        <title>A masculinizing supergene underlies an exaggerated male reproductive morph in a spider.</title>
        <authorList>
            <person name="Hendrickx F."/>
            <person name="De Corte Z."/>
            <person name="Sonet G."/>
            <person name="Van Belleghem S.M."/>
            <person name="Kostlbacher S."/>
            <person name="Vangestel C."/>
        </authorList>
    </citation>
    <scope>NUCLEOTIDE SEQUENCE [LARGE SCALE GENOMIC DNA]</scope>
    <source>
        <strain evidence="12">W744_W776</strain>
    </source>
</reference>
<evidence type="ECO:0000256" key="9">
    <source>
        <dbReference type="ARBA" id="ARBA00023315"/>
    </source>
</evidence>
<feature type="transmembrane region" description="Helical" evidence="10">
    <location>
        <begin position="78"/>
        <end position="100"/>
    </location>
</feature>